<dbReference type="AlphaFoldDB" id="A0A6F8SYY0"/>
<dbReference type="InterPro" id="IPR009387">
    <property type="entry name" value="HigB-2"/>
</dbReference>
<dbReference type="EMBL" id="AP022821">
    <property type="protein sequence ID" value="BCA93110.1"/>
    <property type="molecule type" value="Genomic_DNA"/>
</dbReference>
<reference evidence="1 2" key="1">
    <citation type="submission" date="2020-02" db="EMBL/GenBank/DDBJ databases">
        <title>Complete Genome Sequence of Halomonas meridiana strain BAA-801, Isolated from Deep Sea Thermal Vent.</title>
        <authorList>
            <person name="Takahashi Y."/>
            <person name="Takahashi H."/>
            <person name="Galipon J."/>
            <person name="Arakawa K."/>
        </authorList>
    </citation>
    <scope>NUCLEOTIDE SEQUENCE [LARGE SCALE GENOMIC DNA]</scope>
    <source>
        <strain evidence="1 2">Slthf1</strain>
    </source>
</reference>
<organism evidence="1 2">
    <name type="scientific">Vreelandella aquamarina</name>
    <dbReference type="NCBI Taxonomy" id="77097"/>
    <lineage>
        <taxon>Bacteria</taxon>
        <taxon>Pseudomonadati</taxon>
        <taxon>Pseudomonadota</taxon>
        <taxon>Gammaproteobacteria</taxon>
        <taxon>Oceanospirillales</taxon>
        <taxon>Halomonadaceae</taxon>
        <taxon>Vreelandella</taxon>
    </lineage>
</organism>
<dbReference type="Proteomes" id="UP000503197">
    <property type="component" value="Chromosome"/>
</dbReference>
<gene>
    <name evidence="1" type="ORF">HMSLTHF_28850</name>
</gene>
<accession>A0A6F8SYY0</accession>
<name>A0A6F8SYY0_9GAMM</name>
<dbReference type="RefSeq" id="WP_228169114.1">
    <property type="nucleotide sequence ID" value="NZ_JAIQZV010000102.1"/>
</dbReference>
<protein>
    <submittedName>
        <fullName evidence="1">Uncharacterized protein</fullName>
    </submittedName>
</protein>
<proteinExistence type="predicted"/>
<evidence type="ECO:0000313" key="1">
    <source>
        <dbReference type="EMBL" id="BCA93110.1"/>
    </source>
</evidence>
<evidence type="ECO:0000313" key="2">
    <source>
        <dbReference type="Proteomes" id="UP000503197"/>
    </source>
</evidence>
<dbReference type="PIRSF" id="PIRSF039032">
    <property type="entry name" value="HigB-2"/>
    <property type="match status" value="1"/>
</dbReference>
<sequence>MTYNVVMFTIIETPTFEADAKKIWTEEERNAFFAWLAANPEIGDPIPGSGGCRKVRWSVAGAGKRGGVRVIYFTKLANGEIWLLVIYKKAVKENIPAHILKAVREVLENE</sequence>